<dbReference type="OrthoDB" id="2369050at2759"/>
<reference evidence="2 3" key="1">
    <citation type="journal article" date="2015" name="Fungal Genet. Biol.">
        <title>Evolution of novel wood decay mechanisms in Agaricales revealed by the genome sequences of Fistulina hepatica and Cylindrobasidium torrendii.</title>
        <authorList>
            <person name="Floudas D."/>
            <person name="Held B.W."/>
            <person name="Riley R."/>
            <person name="Nagy L.G."/>
            <person name="Koehler G."/>
            <person name="Ransdell A.S."/>
            <person name="Younus H."/>
            <person name="Chow J."/>
            <person name="Chiniquy J."/>
            <person name="Lipzen A."/>
            <person name="Tritt A."/>
            <person name="Sun H."/>
            <person name="Haridas S."/>
            <person name="LaButti K."/>
            <person name="Ohm R.A."/>
            <person name="Kues U."/>
            <person name="Blanchette R.A."/>
            <person name="Grigoriev I.V."/>
            <person name="Minto R.E."/>
            <person name="Hibbett D.S."/>
        </authorList>
    </citation>
    <scope>NUCLEOTIDE SEQUENCE [LARGE SCALE GENOMIC DNA]</scope>
    <source>
        <strain evidence="2 3">ATCC 64428</strain>
    </source>
</reference>
<dbReference type="InterPro" id="IPR041588">
    <property type="entry name" value="Integrase_H2C2"/>
</dbReference>
<dbReference type="Pfam" id="PF17921">
    <property type="entry name" value="Integrase_H2C2"/>
    <property type="match status" value="1"/>
</dbReference>
<gene>
    <name evidence="2" type="ORF">FISHEDRAFT_74419</name>
</gene>
<proteinExistence type="predicted"/>
<protein>
    <recommendedName>
        <fullName evidence="1">Integrase zinc-binding domain-containing protein</fullName>
    </recommendedName>
</protein>
<accession>A0A0D7ACE8</accession>
<feature type="domain" description="Integrase zinc-binding" evidence="1">
    <location>
        <begin position="253"/>
        <end position="284"/>
    </location>
</feature>
<evidence type="ECO:0000313" key="2">
    <source>
        <dbReference type="EMBL" id="KIY47616.1"/>
    </source>
</evidence>
<evidence type="ECO:0000313" key="3">
    <source>
        <dbReference type="Proteomes" id="UP000054144"/>
    </source>
</evidence>
<name>A0A0D7ACE8_9AGAR</name>
<sequence>MLFAQMIFATWKQDFIKEKADEPFKGYVHHLQQHAAYLNDTNYHVDNLILHNAIEQMYAPALHNHIEVKECANDTETVAFLALSFKDWVAIVNCRDTQLKQKKKELATQVAALKRSAASTLGEPSRHYNTTPHLSSQHANLRNCCFPIIVVVISAAYLLLVTLAINAQVHSQSEEATSLSYTLKNVTAAVVLMSIVSTMDYDVGAIFPSASADALYANLSNGSNDSDYVPSDVEINGLFYMGDRLMVPNMAHHREDIFQLMHNAMGHFGTRKSYMLLHDSYYWPAVPVSQSNEVLPACEIINIILTLENDIKDTLLAAKIQMSTIMFVHVILVRFMASGN</sequence>
<dbReference type="Gene3D" id="1.10.340.70">
    <property type="match status" value="1"/>
</dbReference>
<evidence type="ECO:0000259" key="1">
    <source>
        <dbReference type="Pfam" id="PF17921"/>
    </source>
</evidence>
<dbReference type="Proteomes" id="UP000054144">
    <property type="component" value="Unassembled WGS sequence"/>
</dbReference>
<dbReference type="AlphaFoldDB" id="A0A0D7ACE8"/>
<dbReference type="EMBL" id="KN881930">
    <property type="protein sequence ID" value="KIY47616.1"/>
    <property type="molecule type" value="Genomic_DNA"/>
</dbReference>
<organism evidence="2 3">
    <name type="scientific">Fistulina hepatica ATCC 64428</name>
    <dbReference type="NCBI Taxonomy" id="1128425"/>
    <lineage>
        <taxon>Eukaryota</taxon>
        <taxon>Fungi</taxon>
        <taxon>Dikarya</taxon>
        <taxon>Basidiomycota</taxon>
        <taxon>Agaricomycotina</taxon>
        <taxon>Agaricomycetes</taxon>
        <taxon>Agaricomycetidae</taxon>
        <taxon>Agaricales</taxon>
        <taxon>Fistulinaceae</taxon>
        <taxon>Fistulina</taxon>
    </lineage>
</organism>
<keyword evidence="3" id="KW-1185">Reference proteome</keyword>